<evidence type="ECO:0000313" key="2">
    <source>
        <dbReference type="Proteomes" id="UP000800981"/>
    </source>
</evidence>
<comment type="caution">
    <text evidence="1">The sequence shown here is derived from an EMBL/GenBank/DDBJ whole genome shotgun (WGS) entry which is preliminary data.</text>
</comment>
<dbReference type="RefSeq" id="WP_166276874.1">
    <property type="nucleotide sequence ID" value="NZ_JAANNP010000001.1"/>
</dbReference>
<keyword evidence="2" id="KW-1185">Reference proteome</keyword>
<dbReference type="Proteomes" id="UP000800981">
    <property type="component" value="Unassembled WGS sequence"/>
</dbReference>
<gene>
    <name evidence="1" type="ORF">G9H71_01735</name>
</gene>
<sequence length="177" mass="19559">MLIRNVHERLLLADPDAVGALVDALGGESDVLWPSDRWPALRLDRPLRAGAVGGHGRIRYAVVAHQPARSAVFRFRSPAGVVGVHRFEVERRERVGTVLRHTLEAEVHGTTRLVWSLALRNLHDALIEDLLDRAELAVEGSVHSPARWSPYVRLLRRAGRARPARPTGPAPGATMRP</sequence>
<dbReference type="SUPFAM" id="SSF55961">
    <property type="entry name" value="Bet v1-like"/>
    <property type="match status" value="1"/>
</dbReference>
<organism evidence="1 2">
    <name type="scientific">Motilibacter deserti</name>
    <dbReference type="NCBI Taxonomy" id="2714956"/>
    <lineage>
        <taxon>Bacteria</taxon>
        <taxon>Bacillati</taxon>
        <taxon>Actinomycetota</taxon>
        <taxon>Actinomycetes</taxon>
        <taxon>Motilibacterales</taxon>
        <taxon>Motilibacteraceae</taxon>
        <taxon>Motilibacter</taxon>
    </lineage>
</organism>
<accession>A0ABX0GRM9</accession>
<protein>
    <submittedName>
        <fullName evidence="1">SRPBCC family protein</fullName>
    </submittedName>
</protein>
<evidence type="ECO:0000313" key="1">
    <source>
        <dbReference type="EMBL" id="NHC12504.1"/>
    </source>
</evidence>
<proteinExistence type="predicted"/>
<name>A0ABX0GRM9_9ACTN</name>
<dbReference type="EMBL" id="JAANNP010000001">
    <property type="protein sequence ID" value="NHC12504.1"/>
    <property type="molecule type" value="Genomic_DNA"/>
</dbReference>
<reference evidence="1 2" key="1">
    <citation type="submission" date="2020-03" db="EMBL/GenBank/DDBJ databases">
        <title>Two novel Motilibacter sp.</title>
        <authorList>
            <person name="Liu S."/>
        </authorList>
    </citation>
    <scope>NUCLEOTIDE SEQUENCE [LARGE SCALE GENOMIC DNA]</scope>
    <source>
        <strain evidence="1 2">E257</strain>
    </source>
</reference>